<keyword evidence="1 2" id="KW-0732">Signal</keyword>
<dbReference type="RefSeq" id="WP_109596182.1">
    <property type="nucleotide sequence ID" value="NZ_BONA01000061.1"/>
</dbReference>
<dbReference type="InterPro" id="IPR000326">
    <property type="entry name" value="PAP2/HPO"/>
</dbReference>
<dbReference type="NCBIfam" id="TIGR02601">
    <property type="entry name" value="autotrns_rpt"/>
    <property type="match status" value="1"/>
</dbReference>
<dbReference type="Proteomes" id="UP000245697">
    <property type="component" value="Unassembled WGS sequence"/>
</dbReference>
<reference evidence="4 5" key="1">
    <citation type="submission" date="2018-05" db="EMBL/GenBank/DDBJ databases">
        <title>Genomic Encyclopedia of Archaeal and Bacterial Type Strains, Phase II (KMG-II): from individual species to whole genera.</title>
        <authorList>
            <person name="Goeker M."/>
        </authorList>
    </citation>
    <scope>NUCLEOTIDE SEQUENCE [LARGE SCALE GENOMIC DNA]</scope>
    <source>
        <strain evidence="4 5">DSM 45184</strain>
    </source>
</reference>
<evidence type="ECO:0000256" key="1">
    <source>
        <dbReference type="ARBA" id="ARBA00022729"/>
    </source>
</evidence>
<evidence type="ECO:0000256" key="2">
    <source>
        <dbReference type="SAM" id="SignalP"/>
    </source>
</evidence>
<dbReference type="InterPro" id="IPR036938">
    <property type="entry name" value="PAP2/HPO_sf"/>
</dbReference>
<dbReference type="Gene3D" id="1.20.144.10">
    <property type="entry name" value="Phosphatidic acid phosphatase type 2/haloperoxidase"/>
    <property type="match status" value="1"/>
</dbReference>
<dbReference type="OrthoDB" id="9805301at2"/>
<organism evidence="4 5">
    <name type="scientific">Actinoplanes xinjiangensis</name>
    <dbReference type="NCBI Taxonomy" id="512350"/>
    <lineage>
        <taxon>Bacteria</taxon>
        <taxon>Bacillati</taxon>
        <taxon>Actinomycetota</taxon>
        <taxon>Actinomycetes</taxon>
        <taxon>Micromonosporales</taxon>
        <taxon>Micromonosporaceae</taxon>
        <taxon>Actinoplanes</taxon>
    </lineage>
</organism>
<evidence type="ECO:0000313" key="5">
    <source>
        <dbReference type="Proteomes" id="UP000245697"/>
    </source>
</evidence>
<name>A0A316FBL5_9ACTN</name>
<dbReference type="SUPFAM" id="SSF48317">
    <property type="entry name" value="Acid phosphatase/Vanadium-dependent haloperoxidase"/>
    <property type="match status" value="1"/>
</dbReference>
<comment type="caution">
    <text evidence="4">The sequence shown here is derived from an EMBL/GenBank/DDBJ whole genome shotgun (WGS) entry which is preliminary data.</text>
</comment>
<feature type="signal peptide" evidence="2">
    <location>
        <begin position="1"/>
        <end position="28"/>
    </location>
</feature>
<feature type="domain" description="Phosphatidic acid phosphatase type 2/haloperoxidase" evidence="3">
    <location>
        <begin position="176"/>
        <end position="313"/>
    </location>
</feature>
<evidence type="ECO:0000259" key="3">
    <source>
        <dbReference type="SMART" id="SM00014"/>
    </source>
</evidence>
<dbReference type="EMBL" id="QGGR01000011">
    <property type="protein sequence ID" value="PWK45173.1"/>
    <property type="molecule type" value="Genomic_DNA"/>
</dbReference>
<dbReference type="AlphaFoldDB" id="A0A316FBL5"/>
<keyword evidence="5" id="KW-1185">Reference proteome</keyword>
<dbReference type="InterPro" id="IPR013425">
    <property type="entry name" value="Autotrns_rpt"/>
</dbReference>
<accession>A0A316FBL5</accession>
<dbReference type="SMART" id="SM00014">
    <property type="entry name" value="acidPPc"/>
    <property type="match status" value="1"/>
</dbReference>
<dbReference type="Pfam" id="PF12951">
    <property type="entry name" value="PATR"/>
    <property type="match status" value="1"/>
</dbReference>
<sequence>MTTLTRRTLLAATTAGLSAPLLSRAGLAAEMAEVKAFVDDYKSNLTTNLTVDTNAAVRILSGVQAYWRTGSAWNDGTVRNAAVLRANVRFCETRTASRTDAEAAWSFIVDRRHQSYAVIDGLGPWAGAYRSTALAVTGITEAPAGTPPTTISDAVPAGAPAGATLGAGSPTSPLGRIVTLVNTVRGNWSSSNPSKFAVQYPRPWRMTTDSTVVDTGALDEYGYPVYRSKVVVAPQLLRQRSLTPADDGGFPSGHTNALHLAALAFAYAFPERFQELLTCAFDLADTRITAGMHSPLDVVSGRILATALAAAILNDPANAELKAAARAQAAAFLAATAGTGADPFADRTANRRTILPKLTYILPRTGPDRPLTVPKGAEVLLETRQPYLTADQRRAVLASTALPAGYALLDGPEQWGRLDLFKAADGYGAFESDVDVTLDALADAWRNDITGRGGLTLRGTGTLTLTGVNRFRGGLRVLGGTLAAAGTRALGGGDVEIRGATLRTVPGACLDGTVTIGPDSTLDVTGHPHGPVLTAKRVTGRFARVTVDGRPAVAVHTRTGVSVRIL</sequence>
<proteinExistence type="predicted"/>
<gene>
    <name evidence="4" type="ORF">BC793_111147</name>
</gene>
<feature type="chain" id="PRO_5016264400" evidence="2">
    <location>
        <begin position="29"/>
        <end position="566"/>
    </location>
</feature>
<evidence type="ECO:0000313" key="4">
    <source>
        <dbReference type="EMBL" id="PWK45173.1"/>
    </source>
</evidence>
<protein>
    <submittedName>
        <fullName evidence="4">Autotransporter-associated beta strand protein</fullName>
    </submittedName>
</protein>
<dbReference type="InterPro" id="IPR011050">
    <property type="entry name" value="Pectin_lyase_fold/virulence"/>
</dbReference>
<dbReference type="PROSITE" id="PS51318">
    <property type="entry name" value="TAT"/>
    <property type="match status" value="1"/>
</dbReference>
<dbReference type="InterPro" id="IPR006311">
    <property type="entry name" value="TAT_signal"/>
</dbReference>
<dbReference type="Pfam" id="PF01569">
    <property type="entry name" value="PAP2"/>
    <property type="match status" value="1"/>
</dbReference>
<dbReference type="SUPFAM" id="SSF51126">
    <property type="entry name" value="Pectin lyase-like"/>
    <property type="match status" value="1"/>
</dbReference>